<dbReference type="RefSeq" id="WP_180283223.1">
    <property type="nucleotide sequence ID" value="NZ_JABFDB010000011.1"/>
</dbReference>
<dbReference type="EMBL" id="JABFDB010000011">
    <property type="protein sequence ID" value="NYZ21468.1"/>
    <property type="molecule type" value="Genomic_DNA"/>
</dbReference>
<organism evidence="2 3">
    <name type="scientific">Azospirillum oleiclasticum</name>
    <dbReference type="NCBI Taxonomy" id="2735135"/>
    <lineage>
        <taxon>Bacteria</taxon>
        <taxon>Pseudomonadati</taxon>
        <taxon>Pseudomonadota</taxon>
        <taxon>Alphaproteobacteria</taxon>
        <taxon>Rhodospirillales</taxon>
        <taxon>Azospirillaceae</taxon>
        <taxon>Azospirillum</taxon>
    </lineage>
</organism>
<feature type="domain" description="Transposase IS116/IS110/IS902 C-terminal" evidence="1">
    <location>
        <begin position="56"/>
        <end position="136"/>
    </location>
</feature>
<gene>
    <name evidence="2" type="ORF">HND93_17275</name>
</gene>
<keyword evidence="3" id="KW-1185">Reference proteome</keyword>
<evidence type="ECO:0000313" key="3">
    <source>
        <dbReference type="Proteomes" id="UP000584642"/>
    </source>
</evidence>
<evidence type="ECO:0000259" key="1">
    <source>
        <dbReference type="Pfam" id="PF02371"/>
    </source>
</evidence>
<dbReference type="InterPro" id="IPR047650">
    <property type="entry name" value="Transpos_IS110"/>
</dbReference>
<evidence type="ECO:0000313" key="2">
    <source>
        <dbReference type="EMBL" id="NYZ21468.1"/>
    </source>
</evidence>
<proteinExistence type="predicted"/>
<dbReference type="Proteomes" id="UP000584642">
    <property type="component" value="Unassembled WGS sequence"/>
</dbReference>
<dbReference type="Pfam" id="PF02371">
    <property type="entry name" value="Transposase_20"/>
    <property type="match status" value="1"/>
</dbReference>
<accession>A0ABX2TEA3</accession>
<sequence>MPASLPVTRRLPKPALSAENSKRLALIERQIADTEALILEAVPALPDAEDKLVRPKTVKGVKQVTAVTLLALLPEPGSLDRRAIAALVGLAPFDRDSGTLKGTRSIAGGSAAVRTVLYKAARRAAALSKSPLGDFYRRLVDSGKSKKIATVAFTRKMIVTLNAILRDRQPWRHANPWKTQ</sequence>
<dbReference type="InterPro" id="IPR003346">
    <property type="entry name" value="Transposase_20"/>
</dbReference>
<comment type="caution">
    <text evidence="2">The sequence shown here is derived from an EMBL/GenBank/DDBJ whole genome shotgun (WGS) entry which is preliminary data.</text>
</comment>
<name>A0ABX2TEA3_9PROT</name>
<reference evidence="2 3" key="1">
    <citation type="submission" date="2020-05" db="EMBL/GenBank/DDBJ databases">
        <title>Azospirillum oleiclasticum sp. nov, a nitrogen-fixing and heavy crude oil-emulsifying bacterium isolated from the crude oil of Yumen Oilfield.</title>
        <authorList>
            <person name="Wu D."/>
            <person name="Cai M."/>
            <person name="Zhang X."/>
        </authorList>
    </citation>
    <scope>NUCLEOTIDE SEQUENCE [LARGE SCALE GENOMIC DNA]</scope>
    <source>
        <strain evidence="2 3">ROY-1-1-2</strain>
    </source>
</reference>
<dbReference type="PANTHER" id="PTHR33055">
    <property type="entry name" value="TRANSPOSASE FOR INSERTION SEQUENCE ELEMENT IS1111A"/>
    <property type="match status" value="1"/>
</dbReference>
<protein>
    <submittedName>
        <fullName evidence="2">IS110 family transposase</fullName>
    </submittedName>
</protein>
<dbReference type="PANTHER" id="PTHR33055:SF13">
    <property type="entry name" value="TRANSPOSASE"/>
    <property type="match status" value="1"/>
</dbReference>